<evidence type="ECO:0000313" key="1">
    <source>
        <dbReference type="EMBL" id="CAK98798.1"/>
    </source>
</evidence>
<protein>
    <submittedName>
        <fullName evidence="1">Uncharacterized protein</fullName>
    </submittedName>
</protein>
<reference evidence="1" key="1">
    <citation type="journal article" date="2010" name="Appl. Environ. Microbiol.">
        <title>Partial chromosome sequence of Spiroplasma citri reveals extensive viral invasion and important gene decay.</title>
        <authorList>
            <person name="Carle P."/>
            <person name="Saillard C."/>
            <person name="Carrere N."/>
            <person name="Carrere S."/>
            <person name="Duret S."/>
            <person name="Eveillard S."/>
            <person name="Gaurivaud P."/>
            <person name="Gourgues G."/>
            <person name="Gouzy J."/>
            <person name="Salar P."/>
            <person name="Verdin E."/>
            <person name="Breton M."/>
            <person name="Blanchard A."/>
            <person name="Laigret F."/>
            <person name="Bove J.M."/>
            <person name="Renaudin J."/>
            <person name="Foissac X."/>
        </authorList>
    </citation>
    <scope>NUCLEOTIDE SEQUENCE</scope>
    <source>
        <strain evidence="1">GII3-3X</strain>
    </source>
</reference>
<name>Q14NY1_SPICI</name>
<dbReference type="RefSeq" id="WP_162302570.1">
    <property type="nucleotide sequence ID" value="NZ_CP042472.1"/>
</dbReference>
<sequence>MTKAMENNLLEQVYNYEKAVYQNTQQEQKRIMAVAVHFEIPAMPTEIFEILYKFLNQDAKTKITKDSSTGQVFIRKFNNQTLHCVLTKNHYTKEIELATFIDMNLFKINFDLIKVNNVNSEIVYTESWRWPTALKIKYRQKKLFKQKVKDKGYEIKTIIFEQLK</sequence>
<gene>
    <name evidence="1" type="ORF">SPICI04_006</name>
</gene>
<accession>Q14NY1</accession>
<organism evidence="1">
    <name type="scientific">Spiroplasma citri</name>
    <dbReference type="NCBI Taxonomy" id="2133"/>
    <lineage>
        <taxon>Bacteria</taxon>
        <taxon>Bacillati</taxon>
        <taxon>Mycoplasmatota</taxon>
        <taxon>Mollicutes</taxon>
        <taxon>Entomoplasmatales</taxon>
        <taxon>Spiroplasmataceae</taxon>
        <taxon>Spiroplasma</taxon>
    </lineage>
</organism>
<dbReference type="AlphaFoldDB" id="Q14NY1"/>
<proteinExistence type="predicted"/>
<dbReference type="EMBL" id="AM285305">
    <property type="protein sequence ID" value="CAK98798.1"/>
    <property type="molecule type" value="Genomic_DNA"/>
</dbReference>